<dbReference type="AlphaFoldDB" id="A0A7C3YTP8"/>
<evidence type="ECO:0000256" key="7">
    <source>
        <dbReference type="HAMAP-Rule" id="MF_01008"/>
    </source>
</evidence>
<keyword evidence="3" id="KW-0677">Repeat</keyword>
<gene>
    <name evidence="7" type="primary">mraZ</name>
    <name evidence="9" type="ORF">ENX07_01180</name>
</gene>
<proteinExistence type="inferred from homology"/>
<comment type="subunit">
    <text evidence="7">Forms oligomers.</text>
</comment>
<dbReference type="CDD" id="cd16321">
    <property type="entry name" value="MraZ_C"/>
    <property type="match status" value="1"/>
</dbReference>
<dbReference type="GO" id="GO:0009295">
    <property type="term" value="C:nucleoid"/>
    <property type="evidence" value="ECO:0007669"/>
    <property type="project" value="UniProtKB-SubCell"/>
</dbReference>
<dbReference type="GO" id="GO:2000143">
    <property type="term" value="P:negative regulation of DNA-templated transcription initiation"/>
    <property type="evidence" value="ECO:0007669"/>
    <property type="project" value="TreeGrafter"/>
</dbReference>
<feature type="domain" description="SpoVT-AbrB" evidence="8">
    <location>
        <begin position="96"/>
        <end position="141"/>
    </location>
</feature>
<keyword evidence="6 7" id="KW-0804">Transcription</keyword>
<dbReference type="SUPFAM" id="SSF89447">
    <property type="entry name" value="AbrB/MazE/MraZ-like"/>
    <property type="match status" value="1"/>
</dbReference>
<dbReference type="GO" id="GO:0000976">
    <property type="term" value="F:transcription cis-regulatory region binding"/>
    <property type="evidence" value="ECO:0007669"/>
    <property type="project" value="TreeGrafter"/>
</dbReference>
<dbReference type="InterPro" id="IPR003444">
    <property type="entry name" value="MraZ"/>
</dbReference>
<dbReference type="PANTHER" id="PTHR34701:SF1">
    <property type="entry name" value="TRANSCRIPTIONAL REGULATOR MRAZ"/>
    <property type="match status" value="1"/>
</dbReference>
<protein>
    <recommendedName>
        <fullName evidence="1 7">Transcriptional regulator MraZ</fullName>
    </recommendedName>
</protein>
<dbReference type="PANTHER" id="PTHR34701">
    <property type="entry name" value="TRANSCRIPTIONAL REGULATOR MRAZ"/>
    <property type="match status" value="1"/>
</dbReference>
<keyword evidence="4 7" id="KW-0805">Transcription regulation</keyword>
<dbReference type="InterPro" id="IPR007159">
    <property type="entry name" value="SpoVT-AbrB_dom"/>
</dbReference>
<keyword evidence="2 7" id="KW-0963">Cytoplasm</keyword>
<accession>A0A7C3YTP8</accession>
<dbReference type="Pfam" id="PF02381">
    <property type="entry name" value="MraZ"/>
    <property type="match status" value="1"/>
</dbReference>
<evidence type="ECO:0000313" key="9">
    <source>
        <dbReference type="EMBL" id="HGE98675.1"/>
    </source>
</evidence>
<dbReference type="EMBL" id="DTMQ01000009">
    <property type="protein sequence ID" value="HGE98675.1"/>
    <property type="molecule type" value="Genomic_DNA"/>
</dbReference>
<dbReference type="InterPro" id="IPR038619">
    <property type="entry name" value="MraZ_sf"/>
</dbReference>
<evidence type="ECO:0000256" key="5">
    <source>
        <dbReference type="ARBA" id="ARBA00023125"/>
    </source>
</evidence>
<keyword evidence="5 7" id="KW-0238">DNA-binding</keyword>
<evidence type="ECO:0000256" key="4">
    <source>
        <dbReference type="ARBA" id="ARBA00023015"/>
    </source>
</evidence>
<comment type="similarity">
    <text evidence="7">Belongs to the MraZ family.</text>
</comment>
<evidence type="ECO:0000256" key="2">
    <source>
        <dbReference type="ARBA" id="ARBA00022490"/>
    </source>
</evidence>
<name>A0A7C3YTP8_UNCW3</name>
<dbReference type="GO" id="GO:0005737">
    <property type="term" value="C:cytoplasm"/>
    <property type="evidence" value="ECO:0007669"/>
    <property type="project" value="UniProtKB-UniRule"/>
</dbReference>
<evidence type="ECO:0000259" key="8">
    <source>
        <dbReference type="PROSITE" id="PS51740"/>
    </source>
</evidence>
<dbReference type="HAMAP" id="MF_01008">
    <property type="entry name" value="MraZ"/>
    <property type="match status" value="1"/>
</dbReference>
<dbReference type="PROSITE" id="PS51740">
    <property type="entry name" value="SPOVT_ABRB"/>
    <property type="match status" value="1"/>
</dbReference>
<dbReference type="Gene3D" id="3.40.1550.20">
    <property type="entry name" value="Transcriptional regulator MraZ domain"/>
    <property type="match status" value="1"/>
</dbReference>
<evidence type="ECO:0000256" key="6">
    <source>
        <dbReference type="ARBA" id="ARBA00023163"/>
    </source>
</evidence>
<evidence type="ECO:0000256" key="1">
    <source>
        <dbReference type="ARBA" id="ARBA00013860"/>
    </source>
</evidence>
<reference evidence="9" key="1">
    <citation type="journal article" date="2020" name="mSystems">
        <title>Genome- and Community-Level Interaction Insights into Carbon Utilization and Element Cycling Functions of Hydrothermarchaeota in Hydrothermal Sediment.</title>
        <authorList>
            <person name="Zhou Z."/>
            <person name="Liu Y."/>
            <person name="Xu W."/>
            <person name="Pan J."/>
            <person name="Luo Z.H."/>
            <person name="Li M."/>
        </authorList>
    </citation>
    <scope>NUCLEOTIDE SEQUENCE [LARGE SCALE GENOMIC DNA]</scope>
    <source>
        <strain evidence="9">SpSt-906</strain>
    </source>
</reference>
<dbReference type="InterPro" id="IPR020603">
    <property type="entry name" value="MraZ_dom"/>
</dbReference>
<organism evidence="9">
    <name type="scientific">candidate division WOR-3 bacterium</name>
    <dbReference type="NCBI Taxonomy" id="2052148"/>
    <lineage>
        <taxon>Bacteria</taxon>
        <taxon>Bacteria division WOR-3</taxon>
    </lineage>
</organism>
<dbReference type="GO" id="GO:0003700">
    <property type="term" value="F:DNA-binding transcription factor activity"/>
    <property type="evidence" value="ECO:0007669"/>
    <property type="project" value="UniProtKB-UniRule"/>
</dbReference>
<dbReference type="CDD" id="cd16320">
    <property type="entry name" value="MraZ_N"/>
    <property type="match status" value="1"/>
</dbReference>
<dbReference type="InterPro" id="IPR037914">
    <property type="entry name" value="SpoVT-AbrB_sf"/>
</dbReference>
<dbReference type="InterPro" id="IPR035642">
    <property type="entry name" value="MraZ_N"/>
</dbReference>
<comment type="subcellular location">
    <subcellularLocation>
        <location evidence="7">Cytoplasm</location>
        <location evidence="7">Nucleoid</location>
    </subcellularLocation>
</comment>
<evidence type="ECO:0000256" key="3">
    <source>
        <dbReference type="ARBA" id="ARBA00022737"/>
    </source>
</evidence>
<dbReference type="InterPro" id="IPR035644">
    <property type="entry name" value="MraZ_C"/>
</dbReference>
<sequence>MDDNVNKGIKVDEKRNFVGRYFFRVDEKFRVAVPSSFRKIITQESNHTLFLFPGPFKMIFVFTQSGWREFWDCLQRLYNPTRSPFNFQLMQLTQNTWDVSMDSLGRILINEHLREYTGITVGSEVVVMGFNDCFGIATKKVFEESIAKFSVEKIWQDLGVVIKLPREEKDGASSGENPS</sequence>
<comment type="caution">
    <text evidence="9">The sequence shown here is derived from an EMBL/GenBank/DDBJ whole genome shotgun (WGS) entry which is preliminary data.</text>
</comment>